<dbReference type="GO" id="GO:0005886">
    <property type="term" value="C:plasma membrane"/>
    <property type="evidence" value="ECO:0007669"/>
    <property type="project" value="UniProtKB-SubCell"/>
</dbReference>
<feature type="transmembrane region" description="Helical" evidence="7">
    <location>
        <begin position="46"/>
        <end position="68"/>
    </location>
</feature>
<organism evidence="9 10">
    <name type="scientific">Shouchella clausii</name>
    <name type="common">Alkalihalobacillus clausii</name>
    <dbReference type="NCBI Taxonomy" id="79880"/>
    <lineage>
        <taxon>Bacteria</taxon>
        <taxon>Bacillati</taxon>
        <taxon>Bacillota</taxon>
        <taxon>Bacilli</taxon>
        <taxon>Bacillales</taxon>
        <taxon>Bacillaceae</taxon>
        <taxon>Shouchella</taxon>
    </lineage>
</organism>
<feature type="transmembrane region" description="Helical" evidence="7">
    <location>
        <begin position="335"/>
        <end position="351"/>
    </location>
</feature>
<evidence type="ECO:0000256" key="4">
    <source>
        <dbReference type="ARBA" id="ARBA00022692"/>
    </source>
</evidence>
<keyword evidence="4 7" id="KW-0812">Transmembrane</keyword>
<evidence type="ECO:0000259" key="8">
    <source>
        <dbReference type="Pfam" id="PF06808"/>
    </source>
</evidence>
<proteinExistence type="predicted"/>
<protein>
    <submittedName>
        <fullName evidence="9">C4-dicarboxylate ABC transporter permease</fullName>
    </submittedName>
</protein>
<evidence type="ECO:0000256" key="6">
    <source>
        <dbReference type="ARBA" id="ARBA00023136"/>
    </source>
</evidence>
<evidence type="ECO:0000256" key="5">
    <source>
        <dbReference type="ARBA" id="ARBA00022989"/>
    </source>
</evidence>
<evidence type="ECO:0000256" key="2">
    <source>
        <dbReference type="ARBA" id="ARBA00022475"/>
    </source>
</evidence>
<evidence type="ECO:0000256" key="7">
    <source>
        <dbReference type="SAM" id="Phobius"/>
    </source>
</evidence>
<dbReference type="PIRSF" id="PIRSF006066">
    <property type="entry name" value="HI0050"/>
    <property type="match status" value="1"/>
</dbReference>
<dbReference type="InterPro" id="IPR010656">
    <property type="entry name" value="DctM"/>
</dbReference>
<dbReference type="PANTHER" id="PTHR33362">
    <property type="entry name" value="SIALIC ACID TRAP TRANSPORTER PERMEASE PROTEIN SIAT-RELATED"/>
    <property type="match status" value="1"/>
</dbReference>
<sequence>MIIVLLVSLLVLFFIGVPVAIALGLSTSMAMIVAGDVPLLTLAQRAFVSLDSFPLLAIPLFILAGVIMEYGGISQRLINLANALTGHLTGGLAVVTVVTTMFFAAISGSSVAATAALGAILVPAMISRGYEKEFSGGVQAVSGTLGIIMPPSIPLILYGTAVGASIGDLFIAGMVPGIIIGIGLIVTVYMIAKKRNYAKEDKKSGKEIGTAFVKAIPALIMPVIILGGIYTGVFTATEAAGVAVAYAFIVGVFVYRTITFTKIKMILSQAAVTTATIMLILATAGLFSWILTIENVPQQVASVITSISENPWVFLGIVVLLLLLVGMFMETNASIIILAPILVPVASELGIDPVHFGIVMIVTLAIGMVTPPLGLNLFVVSKIANLRMDRLTISLIPFYITILICLLIVTFIPSLTMTVVEWMK</sequence>
<dbReference type="Pfam" id="PF06808">
    <property type="entry name" value="DctM"/>
    <property type="match status" value="1"/>
</dbReference>
<comment type="subcellular location">
    <subcellularLocation>
        <location evidence="1">Cell inner membrane</location>
        <topology evidence="1">Multi-pass membrane protein</topology>
    </subcellularLocation>
</comment>
<feature type="transmembrane region" description="Helical" evidence="7">
    <location>
        <begin position="391"/>
        <end position="415"/>
    </location>
</feature>
<dbReference type="EMBL" id="NPBS01000051">
    <property type="protein sequence ID" value="PAF25999.1"/>
    <property type="molecule type" value="Genomic_DNA"/>
</dbReference>
<name>A0A268S0I4_SHOCL</name>
<evidence type="ECO:0000313" key="9">
    <source>
        <dbReference type="EMBL" id="PAF25999.1"/>
    </source>
</evidence>
<dbReference type="Proteomes" id="UP000216133">
    <property type="component" value="Unassembled WGS sequence"/>
</dbReference>
<feature type="transmembrane region" description="Helical" evidence="7">
    <location>
        <begin position="239"/>
        <end position="258"/>
    </location>
</feature>
<dbReference type="InterPro" id="IPR004681">
    <property type="entry name" value="TRAP_DctM"/>
</dbReference>
<feature type="transmembrane region" description="Helical" evidence="7">
    <location>
        <begin position="212"/>
        <end position="233"/>
    </location>
</feature>
<feature type="transmembrane region" description="Helical" evidence="7">
    <location>
        <begin position="80"/>
        <end position="103"/>
    </location>
</feature>
<dbReference type="AlphaFoldDB" id="A0A268S0I4"/>
<feature type="transmembrane region" description="Helical" evidence="7">
    <location>
        <begin position="169"/>
        <end position="192"/>
    </location>
</feature>
<feature type="transmembrane region" description="Helical" evidence="7">
    <location>
        <begin position="357"/>
        <end position="379"/>
    </location>
</feature>
<feature type="domain" description="TRAP C4-dicarboxylate transport system permease DctM subunit" evidence="8">
    <location>
        <begin position="6"/>
        <end position="414"/>
    </location>
</feature>
<reference evidence="9 10" key="1">
    <citation type="submission" date="2017-07" db="EMBL/GenBank/DDBJ databases">
        <title>Isolation and whole genome analysis of endospore-forming bacteria from heroin.</title>
        <authorList>
            <person name="Kalinowski J."/>
            <person name="Ahrens B."/>
            <person name="Al-Dilaimi A."/>
            <person name="Winkler A."/>
            <person name="Wibberg D."/>
            <person name="Schleenbecker U."/>
            <person name="Ruckert C."/>
            <person name="Wolfel R."/>
            <person name="Grass G."/>
        </authorList>
    </citation>
    <scope>NUCLEOTIDE SEQUENCE [LARGE SCALE GENOMIC DNA]</scope>
    <source>
        <strain evidence="9 10">7523-2</strain>
    </source>
</reference>
<keyword evidence="6 7" id="KW-0472">Membrane</keyword>
<feature type="transmembrane region" description="Helical" evidence="7">
    <location>
        <begin position="311"/>
        <end position="328"/>
    </location>
</feature>
<feature type="transmembrane region" description="Helical" evidence="7">
    <location>
        <begin position="138"/>
        <end position="157"/>
    </location>
</feature>
<feature type="transmembrane region" description="Helical" evidence="7">
    <location>
        <begin position="270"/>
        <end position="291"/>
    </location>
</feature>
<dbReference type="NCBIfam" id="TIGR00786">
    <property type="entry name" value="dctM"/>
    <property type="match status" value="1"/>
</dbReference>
<gene>
    <name evidence="9" type="ORF">CHH61_10820</name>
</gene>
<keyword evidence="5 7" id="KW-1133">Transmembrane helix</keyword>
<evidence type="ECO:0000256" key="1">
    <source>
        <dbReference type="ARBA" id="ARBA00004429"/>
    </source>
</evidence>
<dbReference type="RefSeq" id="WP_095255947.1">
    <property type="nucleotide sequence ID" value="NZ_NPBS01000051.1"/>
</dbReference>
<accession>A0A268S0I4</accession>
<keyword evidence="3" id="KW-0997">Cell inner membrane</keyword>
<evidence type="ECO:0000256" key="3">
    <source>
        <dbReference type="ARBA" id="ARBA00022519"/>
    </source>
</evidence>
<dbReference type="GO" id="GO:0022857">
    <property type="term" value="F:transmembrane transporter activity"/>
    <property type="evidence" value="ECO:0007669"/>
    <property type="project" value="TreeGrafter"/>
</dbReference>
<dbReference type="PANTHER" id="PTHR33362:SF3">
    <property type="entry name" value="SIALIC ACID TRAP TRANSPORTER PERMEASE PROTEIN SIAT"/>
    <property type="match status" value="1"/>
</dbReference>
<feature type="transmembrane region" description="Helical" evidence="7">
    <location>
        <begin position="109"/>
        <end position="126"/>
    </location>
</feature>
<keyword evidence="2" id="KW-1003">Cell membrane</keyword>
<evidence type="ECO:0000313" key="10">
    <source>
        <dbReference type="Proteomes" id="UP000216133"/>
    </source>
</evidence>
<comment type="caution">
    <text evidence="9">The sequence shown here is derived from an EMBL/GenBank/DDBJ whole genome shotgun (WGS) entry which is preliminary data.</text>
</comment>